<gene>
    <name evidence="6" type="ORF">F6J85_10010</name>
</gene>
<evidence type="ECO:0000313" key="7">
    <source>
        <dbReference type="Proteomes" id="UP000325516"/>
    </source>
</evidence>
<dbReference type="Proteomes" id="UP000325516">
    <property type="component" value="Chromosome"/>
</dbReference>
<dbReference type="EMBL" id="CP044232">
    <property type="protein sequence ID" value="QEW03403.1"/>
    <property type="molecule type" value="Genomic_DNA"/>
</dbReference>
<evidence type="ECO:0000313" key="6">
    <source>
        <dbReference type="EMBL" id="QEW03403.1"/>
    </source>
</evidence>
<dbReference type="Gene3D" id="1.10.357.10">
    <property type="entry name" value="Tetracycline Repressor, domain 2"/>
    <property type="match status" value="1"/>
</dbReference>
<feature type="domain" description="HTH tetR-type" evidence="5">
    <location>
        <begin position="12"/>
        <end position="72"/>
    </location>
</feature>
<dbReference type="PROSITE" id="PS50977">
    <property type="entry name" value="HTH_TETR_2"/>
    <property type="match status" value="1"/>
</dbReference>
<organism evidence="6 7">
    <name type="scientific">Microbacterium lushaniae</name>
    <dbReference type="NCBI Taxonomy" id="2614639"/>
    <lineage>
        <taxon>Bacteria</taxon>
        <taxon>Bacillati</taxon>
        <taxon>Actinomycetota</taxon>
        <taxon>Actinomycetes</taxon>
        <taxon>Micrococcales</taxon>
        <taxon>Microbacteriaceae</taxon>
        <taxon>Microbacterium</taxon>
    </lineage>
</organism>
<dbReference type="RefSeq" id="WP_150924858.1">
    <property type="nucleotide sequence ID" value="NZ_CP044232.1"/>
</dbReference>
<dbReference type="InterPro" id="IPR050109">
    <property type="entry name" value="HTH-type_TetR-like_transc_reg"/>
</dbReference>
<accession>A0A5J6L493</accession>
<dbReference type="PANTHER" id="PTHR30055:SF238">
    <property type="entry name" value="MYCOFACTOCIN BIOSYNTHESIS TRANSCRIPTIONAL REGULATOR MFTR-RELATED"/>
    <property type="match status" value="1"/>
</dbReference>
<evidence type="ECO:0000256" key="2">
    <source>
        <dbReference type="ARBA" id="ARBA00023125"/>
    </source>
</evidence>
<protein>
    <submittedName>
        <fullName evidence="6">TetR family transcriptional regulator</fullName>
    </submittedName>
</protein>
<name>A0A5J6L493_9MICO</name>
<dbReference type="AlphaFoldDB" id="A0A5J6L493"/>
<dbReference type="Pfam" id="PF00440">
    <property type="entry name" value="TetR_N"/>
    <property type="match status" value="1"/>
</dbReference>
<proteinExistence type="predicted"/>
<keyword evidence="3" id="KW-0804">Transcription</keyword>
<dbReference type="InterPro" id="IPR009057">
    <property type="entry name" value="Homeodomain-like_sf"/>
</dbReference>
<dbReference type="PRINTS" id="PR00455">
    <property type="entry name" value="HTHTETR"/>
</dbReference>
<evidence type="ECO:0000259" key="5">
    <source>
        <dbReference type="PROSITE" id="PS50977"/>
    </source>
</evidence>
<evidence type="ECO:0000256" key="4">
    <source>
        <dbReference type="PROSITE-ProRule" id="PRU00335"/>
    </source>
</evidence>
<dbReference type="KEGG" id="mlz:F6J85_10010"/>
<evidence type="ECO:0000256" key="1">
    <source>
        <dbReference type="ARBA" id="ARBA00023015"/>
    </source>
</evidence>
<keyword evidence="7" id="KW-1185">Reference proteome</keyword>
<feature type="DNA-binding region" description="H-T-H motif" evidence="4">
    <location>
        <begin position="35"/>
        <end position="54"/>
    </location>
</feature>
<dbReference type="InterPro" id="IPR001647">
    <property type="entry name" value="HTH_TetR"/>
</dbReference>
<sequence length="202" mass="21360">MPAEGRSGRPRASSREILAEAACELFLEQGYDATSVSDITTRAGVSRSSFFNYFATKGDVLWAALDERILALTRRLRDQPAGDADAEVRSAVAALADGFRPDSLALAAAQSEAMGIRDDLQREAGVRRARIAEAIAERLRREGVDALHADVVGAAYGGAVLAAIWRWAVRGPGRTELADVLAAALAVVPRADSLDQADGALA</sequence>
<dbReference type="PANTHER" id="PTHR30055">
    <property type="entry name" value="HTH-TYPE TRANSCRIPTIONAL REGULATOR RUTR"/>
    <property type="match status" value="1"/>
</dbReference>
<reference evidence="7" key="1">
    <citation type="submission" date="2019-09" db="EMBL/GenBank/DDBJ databases">
        <title>Mumia zhuanghuii sp. nov. isolated from the intestinal contents of plateau pika (Ochotona curzoniae) in the Qinghai-Tibet plateau of China.</title>
        <authorList>
            <person name="Tian Z."/>
        </authorList>
    </citation>
    <scope>NUCLEOTIDE SEQUENCE [LARGE SCALE GENOMIC DNA]</scope>
    <source>
        <strain evidence="7">L-031</strain>
    </source>
</reference>
<dbReference type="SUPFAM" id="SSF46689">
    <property type="entry name" value="Homeodomain-like"/>
    <property type="match status" value="1"/>
</dbReference>
<keyword evidence="2 4" id="KW-0238">DNA-binding</keyword>
<evidence type="ECO:0000256" key="3">
    <source>
        <dbReference type="ARBA" id="ARBA00023163"/>
    </source>
</evidence>
<dbReference type="GO" id="GO:0003700">
    <property type="term" value="F:DNA-binding transcription factor activity"/>
    <property type="evidence" value="ECO:0007669"/>
    <property type="project" value="TreeGrafter"/>
</dbReference>
<keyword evidence="1" id="KW-0805">Transcription regulation</keyword>
<dbReference type="GO" id="GO:0000976">
    <property type="term" value="F:transcription cis-regulatory region binding"/>
    <property type="evidence" value="ECO:0007669"/>
    <property type="project" value="TreeGrafter"/>
</dbReference>